<dbReference type="Proteomes" id="UP000053593">
    <property type="component" value="Unassembled WGS sequence"/>
</dbReference>
<evidence type="ECO:0000313" key="2">
    <source>
        <dbReference type="Proteomes" id="UP000053593"/>
    </source>
</evidence>
<reference evidence="1 2" key="1">
    <citation type="submission" date="2014-04" db="EMBL/GenBank/DDBJ databases">
        <title>Evolutionary Origins and Diversification of the Mycorrhizal Mutualists.</title>
        <authorList>
            <consortium name="DOE Joint Genome Institute"/>
            <consortium name="Mycorrhizal Genomics Consortium"/>
            <person name="Kohler A."/>
            <person name="Kuo A."/>
            <person name="Nagy L.G."/>
            <person name="Floudas D."/>
            <person name="Copeland A."/>
            <person name="Barry K.W."/>
            <person name="Cichocki N."/>
            <person name="Veneault-Fourrey C."/>
            <person name="LaButti K."/>
            <person name="Lindquist E.A."/>
            <person name="Lipzen A."/>
            <person name="Lundell T."/>
            <person name="Morin E."/>
            <person name="Murat C."/>
            <person name="Riley R."/>
            <person name="Ohm R."/>
            <person name="Sun H."/>
            <person name="Tunlid A."/>
            <person name="Henrissat B."/>
            <person name="Grigoriev I.V."/>
            <person name="Hibbett D.S."/>
            <person name="Martin F."/>
        </authorList>
    </citation>
    <scope>NUCLEOTIDE SEQUENCE [LARGE SCALE GENOMIC DNA]</scope>
    <source>
        <strain evidence="1 2">FD-317 M1</strain>
    </source>
</reference>
<proteinExistence type="predicted"/>
<dbReference type="AlphaFoldDB" id="A0A0D0BHI3"/>
<keyword evidence="2" id="KW-1185">Reference proteome</keyword>
<dbReference type="EMBL" id="KN834818">
    <property type="protein sequence ID" value="KIK54241.1"/>
    <property type="molecule type" value="Genomic_DNA"/>
</dbReference>
<accession>A0A0D0BHI3</accession>
<sequence length="151" mass="17272">MEWFPPAQEMDPEGMIASMNTEDSQFVHSTENIVDYGEERHEQDGEKRTHNIKPEKIHVGNIVDVVFSIISMPMKHELCAFLVLRVVTLLDGSHTQNWIKAKICGKMLTKTGVQLKKQSAFDNEDEMNVEEARKKLRQMAVSNKAKMDIAQ</sequence>
<gene>
    <name evidence="1" type="ORF">GYMLUDRAFT_63302</name>
</gene>
<protein>
    <submittedName>
        <fullName evidence="1">Uncharacterized protein</fullName>
    </submittedName>
</protein>
<dbReference type="OrthoDB" id="2999523at2759"/>
<dbReference type="HOGENOM" id="CLU_1731672_0_0_1"/>
<organism evidence="1 2">
    <name type="scientific">Collybiopsis luxurians FD-317 M1</name>
    <dbReference type="NCBI Taxonomy" id="944289"/>
    <lineage>
        <taxon>Eukaryota</taxon>
        <taxon>Fungi</taxon>
        <taxon>Dikarya</taxon>
        <taxon>Basidiomycota</taxon>
        <taxon>Agaricomycotina</taxon>
        <taxon>Agaricomycetes</taxon>
        <taxon>Agaricomycetidae</taxon>
        <taxon>Agaricales</taxon>
        <taxon>Marasmiineae</taxon>
        <taxon>Omphalotaceae</taxon>
        <taxon>Collybiopsis</taxon>
        <taxon>Collybiopsis luxurians</taxon>
    </lineage>
</organism>
<evidence type="ECO:0000313" key="1">
    <source>
        <dbReference type="EMBL" id="KIK54241.1"/>
    </source>
</evidence>
<name>A0A0D0BHI3_9AGAR</name>